<protein>
    <submittedName>
        <fullName evidence="1">7903_t:CDS:1</fullName>
    </submittedName>
</protein>
<accession>A0ABN7UEU6</accession>
<proteinExistence type="predicted"/>
<evidence type="ECO:0000313" key="2">
    <source>
        <dbReference type="Proteomes" id="UP000789901"/>
    </source>
</evidence>
<name>A0ABN7UEU6_GIGMA</name>
<dbReference type="Proteomes" id="UP000789901">
    <property type="component" value="Unassembled WGS sequence"/>
</dbReference>
<dbReference type="EMBL" id="CAJVQB010001932">
    <property type="protein sequence ID" value="CAG8556215.1"/>
    <property type="molecule type" value="Genomic_DNA"/>
</dbReference>
<organism evidence="1 2">
    <name type="scientific">Gigaspora margarita</name>
    <dbReference type="NCBI Taxonomy" id="4874"/>
    <lineage>
        <taxon>Eukaryota</taxon>
        <taxon>Fungi</taxon>
        <taxon>Fungi incertae sedis</taxon>
        <taxon>Mucoromycota</taxon>
        <taxon>Glomeromycotina</taxon>
        <taxon>Glomeromycetes</taxon>
        <taxon>Diversisporales</taxon>
        <taxon>Gigasporaceae</taxon>
        <taxon>Gigaspora</taxon>
    </lineage>
</organism>
<keyword evidence="2" id="KW-1185">Reference proteome</keyword>
<comment type="caution">
    <text evidence="1">The sequence shown here is derived from an EMBL/GenBank/DDBJ whole genome shotgun (WGS) entry which is preliminary data.</text>
</comment>
<evidence type="ECO:0000313" key="1">
    <source>
        <dbReference type="EMBL" id="CAG8556215.1"/>
    </source>
</evidence>
<sequence length="93" mass="10467">MSTNPGYVEGSKPVAKQDKETTMLKKIARNLEICFREKVKGHAYYHVVCDEHKTGKTTLTVNMTREIGKGVIYVDTSAYIEDFGNSFGEAYLI</sequence>
<gene>
    <name evidence="1" type="ORF">GMARGA_LOCUS4798</name>
</gene>
<reference evidence="1 2" key="1">
    <citation type="submission" date="2021-06" db="EMBL/GenBank/DDBJ databases">
        <authorList>
            <person name="Kallberg Y."/>
            <person name="Tangrot J."/>
            <person name="Rosling A."/>
        </authorList>
    </citation>
    <scope>NUCLEOTIDE SEQUENCE [LARGE SCALE GENOMIC DNA]</scope>
    <source>
        <strain evidence="1 2">120-4 pot B 10/14</strain>
    </source>
</reference>